<evidence type="ECO:0000313" key="5">
    <source>
        <dbReference type="Proteomes" id="UP000001396"/>
    </source>
</evidence>
<dbReference type="GO" id="GO:0031124">
    <property type="term" value="P:mRNA 3'-end processing"/>
    <property type="evidence" value="ECO:0007669"/>
    <property type="project" value="InterPro"/>
</dbReference>
<keyword evidence="5" id="KW-1185">Reference proteome</keyword>
<dbReference type="GO" id="GO:0006369">
    <property type="term" value="P:termination of RNA polymerase II transcription"/>
    <property type="evidence" value="ECO:0007669"/>
    <property type="project" value="InterPro"/>
</dbReference>
<dbReference type="STRING" id="670386.D3BIM6"/>
<dbReference type="SUPFAM" id="SSF48464">
    <property type="entry name" value="ENTH/VHS domain"/>
    <property type="match status" value="1"/>
</dbReference>
<dbReference type="InterPro" id="IPR002014">
    <property type="entry name" value="VHS_dom"/>
</dbReference>
<feature type="compositionally biased region" description="Basic and acidic residues" evidence="1">
    <location>
        <begin position="845"/>
        <end position="856"/>
    </location>
</feature>
<dbReference type="InterPro" id="IPR021605">
    <property type="entry name" value="Pcf11_Clp1-ID"/>
</dbReference>
<feature type="domain" description="VHS" evidence="2">
    <location>
        <begin position="93"/>
        <end position="169"/>
    </location>
</feature>
<proteinExistence type="predicted"/>
<dbReference type="InterPro" id="IPR013087">
    <property type="entry name" value="Znf_C2H2_type"/>
</dbReference>
<gene>
    <name evidence="4" type="primary">pcf11</name>
    <name evidence="4" type="ORF">PPL_08105</name>
</gene>
<feature type="compositionally biased region" description="Low complexity" evidence="1">
    <location>
        <begin position="464"/>
        <end position="500"/>
    </location>
</feature>
<feature type="compositionally biased region" description="Low complexity" evidence="1">
    <location>
        <begin position="779"/>
        <end position="803"/>
    </location>
</feature>
<name>D3BIM6_HETP5</name>
<dbReference type="InterPro" id="IPR045154">
    <property type="entry name" value="PCF11-like"/>
</dbReference>
<evidence type="ECO:0000313" key="4">
    <source>
        <dbReference type="EMBL" id="EFA78650.1"/>
    </source>
</evidence>
<feature type="region of interest" description="Disordered" evidence="1">
    <location>
        <begin position="1"/>
        <end position="29"/>
    </location>
</feature>
<dbReference type="FunCoup" id="D3BIM6">
    <property type="interactions" value="163"/>
</dbReference>
<feature type="region of interest" description="Disordered" evidence="1">
    <location>
        <begin position="194"/>
        <end position="256"/>
    </location>
</feature>
<dbReference type="GO" id="GO:0005849">
    <property type="term" value="C:mRNA cleavage factor complex"/>
    <property type="evidence" value="ECO:0007669"/>
    <property type="project" value="InterPro"/>
</dbReference>
<dbReference type="PANTHER" id="PTHR15921">
    <property type="entry name" value="PRE-MRNA CLEAVAGE COMPLEX II"/>
    <property type="match status" value="1"/>
</dbReference>
<dbReference type="GO" id="GO:0043130">
    <property type="term" value="F:ubiquitin binding"/>
    <property type="evidence" value="ECO:0007669"/>
    <property type="project" value="InterPro"/>
</dbReference>
<dbReference type="GO" id="GO:0003729">
    <property type="term" value="F:mRNA binding"/>
    <property type="evidence" value="ECO:0007669"/>
    <property type="project" value="InterPro"/>
</dbReference>
<dbReference type="RefSeq" id="XP_020430774.1">
    <property type="nucleotide sequence ID" value="XM_020578935.1"/>
</dbReference>
<evidence type="ECO:0000256" key="1">
    <source>
        <dbReference type="SAM" id="MobiDB-lite"/>
    </source>
</evidence>
<evidence type="ECO:0000259" key="2">
    <source>
        <dbReference type="PROSITE" id="PS50179"/>
    </source>
</evidence>
<evidence type="ECO:0000259" key="3">
    <source>
        <dbReference type="PROSITE" id="PS51391"/>
    </source>
</evidence>
<feature type="compositionally biased region" description="Low complexity" evidence="1">
    <location>
        <begin position="209"/>
        <end position="230"/>
    </location>
</feature>
<dbReference type="InterPro" id="IPR057242">
    <property type="entry name" value="PCFS4-like"/>
</dbReference>
<dbReference type="SMART" id="SM00582">
    <property type="entry name" value="RPR"/>
    <property type="match status" value="1"/>
</dbReference>
<dbReference type="OMA" id="PMMNNIN"/>
<dbReference type="Pfam" id="PF11526">
    <property type="entry name" value="Pfc11_Clp1_ID"/>
    <property type="match status" value="1"/>
</dbReference>
<protein>
    <submittedName>
        <fullName evidence="4">ENTH domain-containing protein</fullName>
    </submittedName>
</protein>
<feature type="compositionally biased region" description="Polar residues" evidence="1">
    <location>
        <begin position="1"/>
        <end position="13"/>
    </location>
</feature>
<feature type="region of interest" description="Disordered" evidence="1">
    <location>
        <begin position="759"/>
        <end position="803"/>
    </location>
</feature>
<dbReference type="PROSITE" id="PS00028">
    <property type="entry name" value="ZINC_FINGER_C2H2_1"/>
    <property type="match status" value="1"/>
</dbReference>
<accession>D3BIM6</accession>
<sequence length="856" mass="98023">MLSPQVSPSPNTLNNNSNNKNNNSINNNIISTYPEYTSMTTKQQQQQVSEDSNGRPIHDIAQEFTYRLKDLTYNDAIIINKLMHFAQDNIVAAKEISALIEDRIRKSVNPKQRLAVLYLMDSIIKNVGKIYKQLFARDIVNTYCASFEAVDDTIKTSLFNLYNTWTGYFDPVLLEKIQQRCGVEEMARIAILKKQQVKPPQKTGHPQKPSSSSSSSSRPTIPSPTGSQQPQPHPQKQPPSQQQQQPSQQQISSQQQQQLLQQQQQQQRMLQQQQQQQQLWTQQQQQSQNKLNVGINIYDQWSGLLTQNNYPNIYNYDMQQQVQDPRVNKGSAPNYLNGQFNNQLNQQNNNMMTSNNNMNIMNNGMMNSQQQQQFNNNYNNNNVGMNNYSLNNMFPAGVNNNQNYNNFNNMIQSFNLNTSGSVPNQTNMNQQQQQQWNQNNAGNYSYFNNMNASNLFMNGLGEVNPNNNNNNNNITNTFQQGGQQQPQPQQQQQQQSNNPNAQEEHSQIQQEQSQLYKIIEQCGTILASEPENDQVKALLTELENTLYRGSYNQANYAFLKQKFTNITGISIQASNSPLPIGNVSNNIINNNNATNSKPSDDSTSKDDNTTSEPFNPAVDLYDALPLQCKTCALRFNDDELFKLHMDWHWRVNKKEKKKKKQAMSRSWYITEDEWIAFECGVTEIHHEQPALPFLNAKNKKEDEQKPLPNLVADDEQPNCPICREKFDKFWDESNEEWMYRAVELNEKINKIVHVKCNGSPKLDDTNGINKTPSPPVSLSSSSTTINNTINNNNNNYNNNNNSSSDIKLEDVSIIPSPKPLTKTIDKKRELEVEQKSELIESNSDSPERDAKKLKNE</sequence>
<organism evidence="4 5">
    <name type="scientific">Heterostelium pallidum (strain ATCC 26659 / Pp 5 / PN500)</name>
    <name type="common">Cellular slime mold</name>
    <name type="synonym">Polysphondylium pallidum</name>
    <dbReference type="NCBI Taxonomy" id="670386"/>
    <lineage>
        <taxon>Eukaryota</taxon>
        <taxon>Amoebozoa</taxon>
        <taxon>Evosea</taxon>
        <taxon>Eumycetozoa</taxon>
        <taxon>Dictyostelia</taxon>
        <taxon>Acytosteliales</taxon>
        <taxon>Acytosteliaceae</taxon>
        <taxon>Heterostelium</taxon>
    </lineage>
</organism>
<dbReference type="GO" id="GO:0005737">
    <property type="term" value="C:cytoplasm"/>
    <property type="evidence" value="ECO:0007669"/>
    <property type="project" value="TreeGrafter"/>
</dbReference>
<feature type="domain" description="CID" evidence="3">
    <location>
        <begin position="56"/>
        <end position="185"/>
    </location>
</feature>
<dbReference type="CDD" id="cd16982">
    <property type="entry name" value="CID_Pcf11"/>
    <property type="match status" value="1"/>
</dbReference>
<dbReference type="Gene3D" id="1.25.40.90">
    <property type="match status" value="1"/>
</dbReference>
<feature type="compositionally biased region" description="Low complexity" evidence="1">
    <location>
        <begin position="14"/>
        <end position="29"/>
    </location>
</feature>
<dbReference type="PROSITE" id="PS51391">
    <property type="entry name" value="CID"/>
    <property type="match status" value="1"/>
</dbReference>
<feature type="region of interest" description="Disordered" evidence="1">
    <location>
        <begin position="458"/>
        <end position="509"/>
    </location>
</feature>
<dbReference type="PROSITE" id="PS50179">
    <property type="entry name" value="VHS"/>
    <property type="match status" value="1"/>
</dbReference>
<reference evidence="4 5" key="1">
    <citation type="journal article" date="2011" name="Genome Res.">
        <title>Phylogeny-wide analysis of social amoeba genomes highlights ancient origins for complex intercellular communication.</title>
        <authorList>
            <person name="Heidel A.J."/>
            <person name="Lawal H.M."/>
            <person name="Felder M."/>
            <person name="Schilde C."/>
            <person name="Helps N.R."/>
            <person name="Tunggal B."/>
            <person name="Rivero F."/>
            <person name="John U."/>
            <person name="Schleicher M."/>
            <person name="Eichinger L."/>
            <person name="Platzer M."/>
            <person name="Noegel A.A."/>
            <person name="Schaap P."/>
            <person name="Gloeckner G."/>
        </authorList>
    </citation>
    <scope>NUCLEOTIDE SEQUENCE [LARGE SCALE GENOMIC DNA]</scope>
    <source>
        <strain evidence="5">ATCC 26659 / Pp 5 / PN500</strain>
    </source>
</reference>
<dbReference type="Pfam" id="PF04818">
    <property type="entry name" value="CID"/>
    <property type="match status" value="1"/>
</dbReference>
<feature type="compositionally biased region" description="Basic and acidic residues" evidence="1">
    <location>
        <begin position="598"/>
        <end position="608"/>
    </location>
</feature>
<feature type="region of interest" description="Disordered" evidence="1">
    <location>
        <begin position="816"/>
        <end position="856"/>
    </location>
</feature>
<feature type="compositionally biased region" description="Low complexity" evidence="1">
    <location>
        <begin position="238"/>
        <end position="256"/>
    </location>
</feature>
<dbReference type="AlphaFoldDB" id="D3BIM6"/>
<dbReference type="GO" id="GO:0035091">
    <property type="term" value="F:phosphatidylinositol binding"/>
    <property type="evidence" value="ECO:0007669"/>
    <property type="project" value="InterPro"/>
</dbReference>
<dbReference type="InterPro" id="IPR006569">
    <property type="entry name" value="CID_dom"/>
</dbReference>
<dbReference type="EMBL" id="ADBJ01000037">
    <property type="protein sequence ID" value="EFA78650.1"/>
    <property type="molecule type" value="Genomic_DNA"/>
</dbReference>
<dbReference type="GeneID" id="31363585"/>
<dbReference type="InterPro" id="IPR008942">
    <property type="entry name" value="ENTH_VHS"/>
</dbReference>
<dbReference type="InterPro" id="IPR047415">
    <property type="entry name" value="Pcf11_CID"/>
</dbReference>
<dbReference type="InParanoid" id="D3BIM6"/>
<feature type="region of interest" description="Disordered" evidence="1">
    <location>
        <begin position="589"/>
        <end position="614"/>
    </location>
</feature>
<dbReference type="Proteomes" id="UP000001396">
    <property type="component" value="Unassembled WGS sequence"/>
</dbReference>
<dbReference type="Pfam" id="PF23228">
    <property type="entry name" value="zf_PCFS4"/>
    <property type="match status" value="1"/>
</dbReference>
<comment type="caution">
    <text evidence="4">The sequence shown here is derived from an EMBL/GenBank/DDBJ whole genome shotgun (WGS) entry which is preliminary data.</text>
</comment>
<dbReference type="GO" id="GO:0000993">
    <property type="term" value="F:RNA polymerase II complex binding"/>
    <property type="evidence" value="ECO:0007669"/>
    <property type="project" value="InterPro"/>
</dbReference>
<feature type="compositionally biased region" description="Basic and acidic residues" evidence="1">
    <location>
        <begin position="823"/>
        <end position="838"/>
    </location>
</feature>
<dbReference type="PANTHER" id="PTHR15921:SF3">
    <property type="entry name" value="PRE-MRNA CLEAVAGE COMPLEX 2 PROTEIN PCF11"/>
    <property type="match status" value="1"/>
</dbReference>